<keyword evidence="6 7" id="KW-0472">Membrane</keyword>
<dbReference type="PANTHER" id="PTHR39087">
    <property type="entry name" value="UPF0104 MEMBRANE PROTEIN MJ1595"/>
    <property type="match status" value="1"/>
</dbReference>
<feature type="transmembrane region" description="Helical" evidence="7">
    <location>
        <begin position="7"/>
        <end position="30"/>
    </location>
</feature>
<dbReference type="Pfam" id="PF03706">
    <property type="entry name" value="LPG_synthase_TM"/>
    <property type="match status" value="1"/>
</dbReference>
<evidence type="ECO:0000256" key="7">
    <source>
        <dbReference type="SAM" id="Phobius"/>
    </source>
</evidence>
<evidence type="ECO:0000256" key="2">
    <source>
        <dbReference type="ARBA" id="ARBA00011061"/>
    </source>
</evidence>
<organism evidence="8 9">
    <name type="scientific">Halalkalicoccus paucihalophilus</name>
    <dbReference type="NCBI Taxonomy" id="1008153"/>
    <lineage>
        <taxon>Archaea</taxon>
        <taxon>Methanobacteriati</taxon>
        <taxon>Methanobacteriota</taxon>
        <taxon>Stenosarchaea group</taxon>
        <taxon>Halobacteria</taxon>
        <taxon>Halobacteriales</taxon>
        <taxon>Halococcaceae</taxon>
        <taxon>Halalkalicoccus</taxon>
    </lineage>
</organism>
<dbReference type="PATRIC" id="fig|1008153.3.peg.1463"/>
<dbReference type="Proteomes" id="UP000075321">
    <property type="component" value="Unassembled WGS sequence"/>
</dbReference>
<evidence type="ECO:0000313" key="9">
    <source>
        <dbReference type="Proteomes" id="UP000075321"/>
    </source>
</evidence>
<accession>A0A151AF99</accession>
<evidence type="ECO:0000256" key="3">
    <source>
        <dbReference type="ARBA" id="ARBA00022475"/>
    </source>
</evidence>
<evidence type="ECO:0000256" key="1">
    <source>
        <dbReference type="ARBA" id="ARBA00004651"/>
    </source>
</evidence>
<proteinExistence type="inferred from homology"/>
<dbReference type="EMBL" id="LTAZ01000004">
    <property type="protein sequence ID" value="KYH26351.1"/>
    <property type="molecule type" value="Genomic_DNA"/>
</dbReference>
<keyword evidence="5 7" id="KW-1133">Transmembrane helix</keyword>
<sequence>MNGRNWRALIVGFAGAIALFVGLFFLVGAGDVLDSLAHADPTLVAATLAVALLWLGAWALVLRTVLETLAIEIPVVRAFFVYASAVFANNVTPFGQAGGEPIAALLISKVSDARYETGLAGIATVDVLNVVSSLSLILVGVGYYATTAIIGERLQTAVASALAIVVAVGLLMYLAWQYQETLIESVSSGVADTVARLPIGGSDPETIAEDLSQRLDRFFDHIERMTTQRRRLAVAFGLSLLGWLFQVVALSTAFAAIGYSVPIYVALFVIPLGNLAGAAPLPGGLGGIEAAFVGLLVPTTGLPAATVTAAVLIYRGTIYWLPVLIGGSSMAAFGARTVA</sequence>
<dbReference type="AlphaFoldDB" id="A0A151AF99"/>
<evidence type="ECO:0000256" key="5">
    <source>
        <dbReference type="ARBA" id="ARBA00022989"/>
    </source>
</evidence>
<dbReference type="PANTHER" id="PTHR39087:SF2">
    <property type="entry name" value="UPF0104 MEMBRANE PROTEIN MJ1595"/>
    <property type="match status" value="1"/>
</dbReference>
<feature type="transmembrane region" description="Helical" evidence="7">
    <location>
        <begin position="119"/>
        <end position="145"/>
    </location>
</feature>
<feature type="transmembrane region" description="Helical" evidence="7">
    <location>
        <begin position="42"/>
        <end position="62"/>
    </location>
</feature>
<evidence type="ECO:0008006" key="10">
    <source>
        <dbReference type="Google" id="ProtNLM"/>
    </source>
</evidence>
<comment type="subcellular location">
    <subcellularLocation>
        <location evidence="1">Cell membrane</location>
        <topology evidence="1">Multi-pass membrane protein</topology>
    </subcellularLocation>
</comment>
<evidence type="ECO:0000256" key="6">
    <source>
        <dbReference type="ARBA" id="ARBA00023136"/>
    </source>
</evidence>
<keyword evidence="9" id="KW-1185">Reference proteome</keyword>
<reference evidence="8 9" key="1">
    <citation type="submission" date="2016-02" db="EMBL/GenBank/DDBJ databases">
        <title>Genome sequence of Halalkalicoccus paucihalophilus DSM 24557.</title>
        <authorList>
            <person name="Poehlein A."/>
            <person name="Daniel R."/>
        </authorList>
    </citation>
    <scope>NUCLEOTIDE SEQUENCE [LARGE SCALE GENOMIC DNA]</scope>
    <source>
        <strain evidence="8 9">DSM 24557</strain>
    </source>
</reference>
<dbReference type="RefSeq" id="WP_066381000.1">
    <property type="nucleotide sequence ID" value="NZ_LTAZ01000004.1"/>
</dbReference>
<feature type="transmembrane region" description="Helical" evidence="7">
    <location>
        <begin position="232"/>
        <end position="257"/>
    </location>
</feature>
<name>A0A151AF99_9EURY</name>
<comment type="caution">
    <text evidence="8">The sequence shown here is derived from an EMBL/GenBank/DDBJ whole genome shotgun (WGS) entry which is preliminary data.</text>
</comment>
<feature type="transmembrane region" description="Helical" evidence="7">
    <location>
        <begin position="263"/>
        <end position="283"/>
    </location>
</feature>
<gene>
    <name evidence="8" type="ORF">HAPAU_14490</name>
</gene>
<comment type="similarity">
    <text evidence="2">Belongs to the UPF0104 family.</text>
</comment>
<feature type="transmembrane region" description="Helical" evidence="7">
    <location>
        <begin position="157"/>
        <end position="176"/>
    </location>
</feature>
<dbReference type="OrthoDB" id="15513at2157"/>
<dbReference type="GO" id="GO:0005886">
    <property type="term" value="C:plasma membrane"/>
    <property type="evidence" value="ECO:0007669"/>
    <property type="project" value="UniProtKB-SubCell"/>
</dbReference>
<feature type="transmembrane region" description="Helical" evidence="7">
    <location>
        <begin position="319"/>
        <end position="338"/>
    </location>
</feature>
<dbReference type="InterPro" id="IPR022791">
    <property type="entry name" value="L-PG_synthase/AglD"/>
</dbReference>
<keyword evidence="4 7" id="KW-0812">Transmembrane</keyword>
<dbReference type="NCBIfam" id="TIGR00374">
    <property type="entry name" value="flippase-like domain"/>
    <property type="match status" value="1"/>
</dbReference>
<keyword evidence="3" id="KW-1003">Cell membrane</keyword>
<evidence type="ECO:0000313" key="8">
    <source>
        <dbReference type="EMBL" id="KYH26351.1"/>
    </source>
</evidence>
<protein>
    <recommendedName>
        <fullName evidence="10">Lysylphosphatidylglycerol synthase TM region</fullName>
    </recommendedName>
</protein>
<evidence type="ECO:0000256" key="4">
    <source>
        <dbReference type="ARBA" id="ARBA00022692"/>
    </source>
</evidence>
<feature type="transmembrane region" description="Helical" evidence="7">
    <location>
        <begin position="290"/>
        <end position="313"/>
    </location>
</feature>